<accession>A0A927MBD1</accession>
<name>A0A927MBD1_9ACTN</name>
<keyword evidence="2" id="KW-1185">Reference proteome</keyword>
<comment type="caution">
    <text evidence="1">The sequence shown here is derived from an EMBL/GenBank/DDBJ whole genome shotgun (WGS) entry which is preliminary data.</text>
</comment>
<sequence>MPSSGTGGPIGVLRVSERAASNATGEAGDGAEAIAAGERLQLT</sequence>
<gene>
    <name evidence="1" type="ORF">H4W31_006967</name>
</gene>
<dbReference type="Proteomes" id="UP000649753">
    <property type="component" value="Unassembled WGS sequence"/>
</dbReference>
<organism evidence="1 2">
    <name type="scientific">Plantactinospora soyae</name>
    <dbReference type="NCBI Taxonomy" id="1544732"/>
    <lineage>
        <taxon>Bacteria</taxon>
        <taxon>Bacillati</taxon>
        <taxon>Actinomycetota</taxon>
        <taxon>Actinomycetes</taxon>
        <taxon>Micromonosporales</taxon>
        <taxon>Micromonosporaceae</taxon>
        <taxon>Plantactinospora</taxon>
    </lineage>
</organism>
<protein>
    <submittedName>
        <fullName evidence="1">Uncharacterized protein</fullName>
    </submittedName>
</protein>
<dbReference type="AlphaFoldDB" id="A0A927MBD1"/>
<dbReference type="EMBL" id="JADBEB010000001">
    <property type="protein sequence ID" value="MBE1491329.1"/>
    <property type="molecule type" value="Genomic_DNA"/>
</dbReference>
<evidence type="ECO:0000313" key="1">
    <source>
        <dbReference type="EMBL" id="MBE1491329.1"/>
    </source>
</evidence>
<evidence type="ECO:0000313" key="2">
    <source>
        <dbReference type="Proteomes" id="UP000649753"/>
    </source>
</evidence>
<reference evidence="1" key="1">
    <citation type="submission" date="2020-10" db="EMBL/GenBank/DDBJ databases">
        <title>Sequencing the genomes of 1000 actinobacteria strains.</title>
        <authorList>
            <person name="Klenk H.-P."/>
        </authorList>
    </citation>
    <scope>NUCLEOTIDE SEQUENCE</scope>
    <source>
        <strain evidence="1">DSM 46832</strain>
    </source>
</reference>
<proteinExistence type="predicted"/>